<dbReference type="InterPro" id="IPR000891">
    <property type="entry name" value="PYR_CT"/>
</dbReference>
<evidence type="ECO:0000256" key="1">
    <source>
        <dbReference type="ARBA" id="ARBA00006154"/>
    </source>
</evidence>
<proteinExistence type="inferred from homology"/>
<comment type="caution">
    <text evidence="4">The sequence shown here is derived from an EMBL/GenBank/DDBJ whole genome shotgun (WGS) entry which is preliminary data.</text>
</comment>
<reference evidence="4" key="1">
    <citation type="journal article" date="2020" name="mSystems">
        <title>Genome- and Community-Level Interaction Insights into Carbon Utilization and Element Cycling Functions of Hydrothermarchaeota in Hydrothermal Sediment.</title>
        <authorList>
            <person name="Zhou Z."/>
            <person name="Liu Y."/>
            <person name="Xu W."/>
            <person name="Pan J."/>
            <person name="Luo Z.H."/>
            <person name="Li M."/>
        </authorList>
    </citation>
    <scope>NUCLEOTIDE SEQUENCE [LARGE SCALE GENOMIC DNA]</scope>
    <source>
        <strain evidence="4">SpSt-732</strain>
    </source>
</reference>
<accession>A0A7C4FB32</accession>
<dbReference type="Pfam" id="PF22617">
    <property type="entry name" value="HCS_D2"/>
    <property type="match status" value="1"/>
</dbReference>
<keyword evidence="2" id="KW-0808">Transferase</keyword>
<organism evidence="4">
    <name type="scientific">Ignisphaera aggregans</name>
    <dbReference type="NCBI Taxonomy" id="334771"/>
    <lineage>
        <taxon>Archaea</taxon>
        <taxon>Thermoproteota</taxon>
        <taxon>Thermoprotei</taxon>
        <taxon>Desulfurococcales</taxon>
        <taxon>Desulfurococcaceae</taxon>
        <taxon>Ignisphaera</taxon>
    </lineage>
</organism>
<dbReference type="GO" id="GO:0016740">
    <property type="term" value="F:transferase activity"/>
    <property type="evidence" value="ECO:0007669"/>
    <property type="project" value="UniProtKB-KW"/>
</dbReference>
<dbReference type="Gene3D" id="3.20.20.70">
    <property type="entry name" value="Aldolase class I"/>
    <property type="match status" value="1"/>
</dbReference>
<evidence type="ECO:0000313" key="4">
    <source>
        <dbReference type="EMBL" id="HGI87542.1"/>
    </source>
</evidence>
<dbReference type="Gene3D" id="1.10.238.260">
    <property type="match status" value="1"/>
</dbReference>
<evidence type="ECO:0000259" key="3">
    <source>
        <dbReference type="PROSITE" id="PS50991"/>
    </source>
</evidence>
<dbReference type="EMBL" id="DTFF01000038">
    <property type="protein sequence ID" value="HGI87542.1"/>
    <property type="molecule type" value="Genomic_DNA"/>
</dbReference>
<comment type="similarity">
    <text evidence="1">Belongs to the alpha-IPM synthase/homocitrate synthase family.</text>
</comment>
<dbReference type="PANTHER" id="PTHR42880:SF1">
    <property type="entry name" value="ISOPROPYLMALATE_HOMOCITRATE_CITRAMALATE SYNTHASE FAMILY PROTEIN"/>
    <property type="match status" value="1"/>
</dbReference>
<name>A0A7C4FB32_9CREN</name>
<feature type="domain" description="Pyruvate carboxyltransferase" evidence="3">
    <location>
        <begin position="36"/>
        <end position="304"/>
    </location>
</feature>
<dbReference type="InterPro" id="IPR054691">
    <property type="entry name" value="LeuA/HCS_post-cat"/>
</dbReference>
<dbReference type="PANTHER" id="PTHR42880">
    <property type="entry name" value="HOMOCITRATE SYNTHASE"/>
    <property type="match status" value="1"/>
</dbReference>
<protein>
    <submittedName>
        <fullName evidence="4">2-isopropylmalate synthase</fullName>
    </submittedName>
</protein>
<dbReference type="Pfam" id="PF00682">
    <property type="entry name" value="HMGL-like"/>
    <property type="match status" value="1"/>
</dbReference>
<dbReference type="InterPro" id="IPR013785">
    <property type="entry name" value="Aldolase_TIM"/>
</dbReference>
<dbReference type="SUPFAM" id="SSF51569">
    <property type="entry name" value="Aldolase"/>
    <property type="match status" value="1"/>
</dbReference>
<evidence type="ECO:0000256" key="2">
    <source>
        <dbReference type="ARBA" id="ARBA00022679"/>
    </source>
</evidence>
<dbReference type="AlphaFoldDB" id="A0A7C4FB32"/>
<sequence>MSSDNGMKFFREIFPFEAVPRFIVSDLEIRDNLSKIHLTDTTLRDGQQGWRVFTVEECEKIYELLAEIGGRGAITSTEAFLYTEKDREAVKRLLSYGYEYPKVIGWIRATHSDLQLVIDMKLDETVMLMSISDYHIKYKFNATREETFRKYLEVAEKAMSHGVVIRASLEDITRADIFGAVIPFVKRLLELSEKYRVPVKIKLPDTLGLGLPFPEVPLPRGIPAIIQAIRRATGIPQEHIEFHGHNDFGLVVANHIAAWMYGAAAGNCTLLGIGERAGNCPLEVMALHYASIVGTNKINLKAISRLPELFEKMGLKIIEHYPIVGRNAFRTKAGIHADGLLKNPEVYLPFDPVRVLGLPYSVAITPYSGRSAVVIWLKNYMGYNHISKDDPRVVAIYNEIVDIFNKTNRVEPLTDSEMFAIVKKYFQEAPETLPRE</sequence>
<dbReference type="PROSITE" id="PS50991">
    <property type="entry name" value="PYR_CT"/>
    <property type="match status" value="1"/>
</dbReference>
<dbReference type="CDD" id="cd07947">
    <property type="entry name" value="DRE_TIM_Re_CS"/>
    <property type="match status" value="1"/>
</dbReference>
<gene>
    <name evidence="4" type="ORF">ENV14_04020</name>
</gene>